<evidence type="ECO:0000256" key="2">
    <source>
        <dbReference type="ARBA" id="ARBA00004613"/>
    </source>
</evidence>
<feature type="domain" description="Pel9A-like right handed beta-helix region" evidence="12">
    <location>
        <begin position="173"/>
        <end position="343"/>
    </location>
</feature>
<feature type="compositionally biased region" description="Basic and acidic residues" evidence="9">
    <location>
        <begin position="406"/>
        <end position="418"/>
    </location>
</feature>
<dbReference type="PANTHER" id="PTHR40088">
    <property type="entry name" value="PECTATE LYASE (EUROFUNG)"/>
    <property type="match status" value="1"/>
</dbReference>
<dbReference type="Proteomes" id="UP000253318">
    <property type="component" value="Unassembled WGS sequence"/>
</dbReference>
<keyword evidence="14" id="KW-1185">Reference proteome</keyword>
<dbReference type="InterPro" id="IPR011459">
    <property type="entry name" value="DUF1565"/>
</dbReference>
<evidence type="ECO:0000256" key="10">
    <source>
        <dbReference type="SAM" id="SignalP"/>
    </source>
</evidence>
<evidence type="ECO:0000256" key="6">
    <source>
        <dbReference type="ARBA" id="ARBA00022837"/>
    </source>
</evidence>
<dbReference type="GO" id="GO:0016837">
    <property type="term" value="F:carbon-oxygen lyase activity, acting on polysaccharides"/>
    <property type="evidence" value="ECO:0007669"/>
    <property type="project" value="TreeGrafter"/>
</dbReference>
<dbReference type="InterPro" id="IPR011050">
    <property type="entry name" value="Pectin_lyase_fold/virulence"/>
</dbReference>
<proteinExistence type="inferred from homology"/>
<feature type="signal peptide" evidence="10">
    <location>
        <begin position="1"/>
        <end position="39"/>
    </location>
</feature>
<evidence type="ECO:0000256" key="5">
    <source>
        <dbReference type="ARBA" id="ARBA00022729"/>
    </source>
</evidence>
<comment type="cofactor">
    <cofactor evidence="1">
        <name>Ca(2+)</name>
        <dbReference type="ChEBI" id="CHEBI:29108"/>
    </cofactor>
</comment>
<keyword evidence="5 10" id="KW-0732">Signal</keyword>
<evidence type="ECO:0000256" key="4">
    <source>
        <dbReference type="ARBA" id="ARBA00022723"/>
    </source>
</evidence>
<feature type="region of interest" description="Disordered" evidence="9">
    <location>
        <begin position="394"/>
        <end position="418"/>
    </location>
</feature>
<feature type="chain" id="PRO_5017000545" evidence="10">
    <location>
        <begin position="40"/>
        <end position="418"/>
    </location>
</feature>
<dbReference type="AlphaFoldDB" id="A0A368T035"/>
<evidence type="ECO:0000259" key="11">
    <source>
        <dbReference type="Pfam" id="PF07602"/>
    </source>
</evidence>
<dbReference type="GO" id="GO:0046872">
    <property type="term" value="F:metal ion binding"/>
    <property type="evidence" value="ECO:0007669"/>
    <property type="project" value="UniProtKB-KW"/>
</dbReference>
<dbReference type="EMBL" id="QEIN01000236">
    <property type="protein sequence ID" value="RCV51946.1"/>
    <property type="molecule type" value="Genomic_DNA"/>
</dbReference>
<dbReference type="OrthoDB" id="9762467at2"/>
<dbReference type="SUPFAM" id="SSF51126">
    <property type="entry name" value="Pectin lyase-like"/>
    <property type="match status" value="1"/>
</dbReference>
<dbReference type="SMART" id="SM00710">
    <property type="entry name" value="PbH1"/>
    <property type="match status" value="5"/>
</dbReference>
<keyword evidence="3" id="KW-0964">Secreted</keyword>
<sequence length="418" mass="43162">MFRRRPPVRSGTAGTVRRAAVAATAALAAVAAMSGPAGAAPAAAASADPVPTLVVATNGSDTAPGSLDRPLRTIQRAVDLAEPGDVIAVRGGTYPLTSANISITTSGRADAPITLTNYGDERVVIDGEALPASHTPVGGSIPRPQRGAIHQEASWWRVSGLEIINGPYGVYCDGCNDNVFADLVTRDNYESGFQLQGQSPRNLILNLDSYGNRDPRKNGESADGLAIKEGSGGGNVVRGARLWNNVDDGFDAWEFGSPITVEDSVAYGNGYNRWNLPDFSGDGNGFKLGGGSPAPVVAHVVRNTMSFGNAADGYTDNGNGAAMRLTRNTAYENADRGFQLNRSATVPTGNLAVGNGAAVAIGSARGSGNSWGISGSWSDADLLSTDSRVLTGPRTGAGDIAGSDFLRPRNHPDLGARL</sequence>
<dbReference type="Pfam" id="PF22842">
    <property type="entry name" value="Pel9A-like_beta_helix"/>
    <property type="match status" value="1"/>
</dbReference>
<evidence type="ECO:0000313" key="14">
    <source>
        <dbReference type="Proteomes" id="UP000253318"/>
    </source>
</evidence>
<keyword evidence="4" id="KW-0479">Metal-binding</keyword>
<dbReference type="PROSITE" id="PS51318">
    <property type="entry name" value="TAT"/>
    <property type="match status" value="1"/>
</dbReference>
<dbReference type="Gene3D" id="2.160.20.10">
    <property type="entry name" value="Single-stranded right-handed beta-helix, Pectin lyase-like"/>
    <property type="match status" value="1"/>
</dbReference>
<evidence type="ECO:0000256" key="9">
    <source>
        <dbReference type="SAM" id="MobiDB-lite"/>
    </source>
</evidence>
<feature type="domain" description="DUF1565" evidence="11">
    <location>
        <begin position="58"/>
        <end position="95"/>
    </location>
</feature>
<protein>
    <submittedName>
        <fullName evidence="13">Pectate lyase</fullName>
    </submittedName>
</protein>
<dbReference type="InterPro" id="IPR006626">
    <property type="entry name" value="PbH1"/>
</dbReference>
<evidence type="ECO:0000256" key="3">
    <source>
        <dbReference type="ARBA" id="ARBA00022525"/>
    </source>
</evidence>
<evidence type="ECO:0000256" key="8">
    <source>
        <dbReference type="ARBA" id="ARBA00038263"/>
    </source>
</evidence>
<comment type="caution">
    <text evidence="13">The sequence shown here is derived from an EMBL/GenBank/DDBJ whole genome shotgun (WGS) entry which is preliminary data.</text>
</comment>
<evidence type="ECO:0000256" key="1">
    <source>
        <dbReference type="ARBA" id="ARBA00001913"/>
    </source>
</evidence>
<dbReference type="InterPro" id="IPR053868">
    <property type="entry name" value="Pel9A-like_beta_helix"/>
</dbReference>
<name>A0A368T035_9ACTN</name>
<reference evidence="13 14" key="1">
    <citation type="submission" date="2018-04" db="EMBL/GenBank/DDBJ databases">
        <title>Novel actinobacteria from marine sediment.</title>
        <authorList>
            <person name="Ng Z.Y."/>
            <person name="Tan G.Y.A."/>
        </authorList>
    </citation>
    <scope>NUCLEOTIDE SEQUENCE [LARGE SCALE GENOMIC DNA]</scope>
    <source>
        <strain evidence="13 14">TPS81</strain>
    </source>
</reference>
<dbReference type="Pfam" id="PF07602">
    <property type="entry name" value="DUF1565"/>
    <property type="match status" value="1"/>
</dbReference>
<dbReference type="GO" id="GO:0005576">
    <property type="term" value="C:extracellular region"/>
    <property type="evidence" value="ECO:0007669"/>
    <property type="project" value="UniProtKB-SubCell"/>
</dbReference>
<dbReference type="InterPro" id="IPR012334">
    <property type="entry name" value="Pectin_lyas_fold"/>
</dbReference>
<dbReference type="InterPro" id="IPR052052">
    <property type="entry name" value="Polysaccharide_Lyase_9"/>
</dbReference>
<evidence type="ECO:0000313" key="13">
    <source>
        <dbReference type="EMBL" id="RCV51946.1"/>
    </source>
</evidence>
<dbReference type="InterPro" id="IPR006311">
    <property type="entry name" value="TAT_signal"/>
</dbReference>
<dbReference type="PANTHER" id="PTHR40088:SF1">
    <property type="entry name" value="PECTATE LYASE PEL9"/>
    <property type="match status" value="1"/>
</dbReference>
<comment type="subcellular location">
    <subcellularLocation>
        <location evidence="2">Secreted</location>
    </subcellularLocation>
</comment>
<dbReference type="RefSeq" id="WP_114400413.1">
    <property type="nucleotide sequence ID" value="NZ_QEIM01000219.1"/>
</dbReference>
<comment type="similarity">
    <text evidence="8">Belongs to the polysaccharide lyase 9 family.</text>
</comment>
<gene>
    <name evidence="13" type="ORF">DEF24_22620</name>
</gene>
<keyword evidence="7 13" id="KW-0456">Lyase</keyword>
<evidence type="ECO:0000259" key="12">
    <source>
        <dbReference type="Pfam" id="PF22842"/>
    </source>
</evidence>
<evidence type="ECO:0000256" key="7">
    <source>
        <dbReference type="ARBA" id="ARBA00023239"/>
    </source>
</evidence>
<organism evidence="13 14">
    <name type="scientific">Marinitenerispora sediminis</name>
    <dbReference type="NCBI Taxonomy" id="1931232"/>
    <lineage>
        <taxon>Bacteria</taxon>
        <taxon>Bacillati</taxon>
        <taxon>Actinomycetota</taxon>
        <taxon>Actinomycetes</taxon>
        <taxon>Streptosporangiales</taxon>
        <taxon>Nocardiopsidaceae</taxon>
        <taxon>Marinitenerispora</taxon>
    </lineage>
</organism>
<keyword evidence="6" id="KW-0106">Calcium</keyword>
<accession>A0A368T035</accession>